<dbReference type="CDD" id="cd01008">
    <property type="entry name" value="PBP2_NrtA_SsuA_CpmA_like"/>
    <property type="match status" value="1"/>
</dbReference>
<feature type="chain" id="PRO_5016753260" evidence="5">
    <location>
        <begin position="22"/>
        <end position="358"/>
    </location>
</feature>
<dbReference type="AlphaFoldDB" id="A0A371AWY0"/>
<dbReference type="Gene3D" id="3.40.190.10">
    <property type="entry name" value="Periplasmic binding protein-like II"/>
    <property type="match status" value="3"/>
</dbReference>
<evidence type="ECO:0000256" key="2">
    <source>
        <dbReference type="ARBA" id="ARBA00010742"/>
    </source>
</evidence>
<evidence type="ECO:0000259" key="6">
    <source>
        <dbReference type="Pfam" id="PF09084"/>
    </source>
</evidence>
<evidence type="ECO:0000256" key="3">
    <source>
        <dbReference type="ARBA" id="ARBA00022729"/>
    </source>
</evidence>
<name>A0A371AWY0_9FIRM</name>
<feature type="signal peptide" evidence="5">
    <location>
        <begin position="1"/>
        <end position="21"/>
    </location>
</feature>
<dbReference type="OrthoDB" id="286202at2"/>
<dbReference type="Pfam" id="PF09084">
    <property type="entry name" value="NMT1"/>
    <property type="match status" value="1"/>
</dbReference>
<gene>
    <name evidence="7" type="ORF">DWV06_06020</name>
</gene>
<evidence type="ECO:0000256" key="5">
    <source>
        <dbReference type="SAM" id="SignalP"/>
    </source>
</evidence>
<organism evidence="7 8">
    <name type="scientific">Anaerosacchariphilus polymeriproducens</name>
    <dbReference type="NCBI Taxonomy" id="1812858"/>
    <lineage>
        <taxon>Bacteria</taxon>
        <taxon>Bacillati</taxon>
        <taxon>Bacillota</taxon>
        <taxon>Clostridia</taxon>
        <taxon>Lachnospirales</taxon>
        <taxon>Lachnospiraceae</taxon>
        <taxon>Anaerosacchariphilus</taxon>
    </lineage>
</organism>
<comment type="subcellular location">
    <subcellularLocation>
        <location evidence="1">Periplasm</location>
    </subcellularLocation>
</comment>
<sequence>MKKFICILLIAVLTLSMAACSKEKESQDTASKTTEGESNSANSETETKELFKIKAYGEIDPQVSAQQIIAKEMGYFEEEGLEVENILLSGPSERAALVASGDAKLSFQSTYNNISLAANGVEIALLAPLANAGGTQSVVARGDLKITSAKDLEGMKIGMTSGAGVYIAIRRMCDELGVDINKIEFVTLQAADQIAALERGDIDAMACWEPWVGKAIDNGGQLLFSGFKSNLPEKKGDVHWIDFHMTVQTTKAFYDENPEQVAAVLRALNKATTYINENRHEAAEIIAGKINLEVDECERIMGNNVYSMEFNQEFVDGTNTMANFMMETGNIDAVPDFYSYSYPEALEKVLPDLVTIEK</sequence>
<dbReference type="PANTHER" id="PTHR30024:SF47">
    <property type="entry name" value="TAURINE-BINDING PERIPLASMIC PROTEIN"/>
    <property type="match status" value="1"/>
</dbReference>
<keyword evidence="3 5" id="KW-0732">Signal</keyword>
<evidence type="ECO:0000313" key="8">
    <source>
        <dbReference type="Proteomes" id="UP000255036"/>
    </source>
</evidence>
<feature type="region of interest" description="Disordered" evidence="4">
    <location>
        <begin position="24"/>
        <end position="45"/>
    </location>
</feature>
<proteinExistence type="inferred from homology"/>
<comment type="caution">
    <text evidence="7">The sequence shown here is derived from an EMBL/GenBank/DDBJ whole genome shotgun (WGS) entry which is preliminary data.</text>
</comment>
<evidence type="ECO:0000256" key="4">
    <source>
        <dbReference type="SAM" id="MobiDB-lite"/>
    </source>
</evidence>
<dbReference type="SUPFAM" id="SSF53850">
    <property type="entry name" value="Periplasmic binding protein-like II"/>
    <property type="match status" value="1"/>
</dbReference>
<dbReference type="PROSITE" id="PS51257">
    <property type="entry name" value="PROKAR_LIPOPROTEIN"/>
    <property type="match status" value="1"/>
</dbReference>
<evidence type="ECO:0000313" key="7">
    <source>
        <dbReference type="EMBL" id="RDU24094.1"/>
    </source>
</evidence>
<comment type="similarity">
    <text evidence="2">Belongs to the bacterial solute-binding protein SsuA/TauA family.</text>
</comment>
<dbReference type="GO" id="GO:0042597">
    <property type="term" value="C:periplasmic space"/>
    <property type="evidence" value="ECO:0007669"/>
    <property type="project" value="UniProtKB-SubCell"/>
</dbReference>
<dbReference type="RefSeq" id="WP_115481281.1">
    <property type="nucleotide sequence ID" value="NZ_QRCT01000015.1"/>
</dbReference>
<feature type="compositionally biased region" description="Polar residues" evidence="4">
    <location>
        <begin position="28"/>
        <end position="44"/>
    </location>
</feature>
<keyword evidence="8" id="KW-1185">Reference proteome</keyword>
<dbReference type="InterPro" id="IPR015168">
    <property type="entry name" value="SsuA/THI5"/>
</dbReference>
<dbReference type="Proteomes" id="UP000255036">
    <property type="component" value="Unassembled WGS sequence"/>
</dbReference>
<dbReference type="EMBL" id="QRCT01000015">
    <property type="protein sequence ID" value="RDU24094.1"/>
    <property type="molecule type" value="Genomic_DNA"/>
</dbReference>
<dbReference type="PANTHER" id="PTHR30024">
    <property type="entry name" value="ALIPHATIC SULFONATES-BINDING PROTEIN-RELATED"/>
    <property type="match status" value="1"/>
</dbReference>
<evidence type="ECO:0000256" key="1">
    <source>
        <dbReference type="ARBA" id="ARBA00004418"/>
    </source>
</evidence>
<feature type="domain" description="SsuA/THI5-like" evidence="6">
    <location>
        <begin position="66"/>
        <end position="282"/>
    </location>
</feature>
<accession>A0A371AWY0</accession>
<reference evidence="7 8" key="1">
    <citation type="submission" date="2018-07" db="EMBL/GenBank/DDBJ databases">
        <title>Anaerosacharophilus polymeroproducens gen. nov. sp. nov., an anaerobic bacterium isolated from salt field.</title>
        <authorList>
            <person name="Kim W."/>
            <person name="Yang S.-H."/>
            <person name="Oh J."/>
            <person name="Lee J.-H."/>
            <person name="Kwon K.K."/>
        </authorList>
    </citation>
    <scope>NUCLEOTIDE SEQUENCE [LARGE SCALE GENOMIC DNA]</scope>
    <source>
        <strain evidence="7 8">MCWD5</strain>
    </source>
</reference>
<protein>
    <submittedName>
        <fullName evidence="7">ABC transporter substrate-binding protein</fullName>
    </submittedName>
</protein>